<protein>
    <submittedName>
        <fullName evidence="2">Uncharacterized protein</fullName>
    </submittedName>
</protein>
<evidence type="ECO:0000313" key="2">
    <source>
        <dbReference type="EMBL" id="RMI88811.1"/>
    </source>
</evidence>
<sequence>MTNKKYFFYFKLILMILLVLITWSLFWWVNAPIYQLENKTSNPTALEREKAKKKLNTKLRTIHLELTAKENSTQIINDYIIFDVFPRGAKIKQNYLSNGSRAEIKREGNRQYVYNNDGKVTSLQYYNPDGTNANQCHLIYNYAGQIIDKKCYQSDGIQARSYKYTYNLLGQIIVKQENNPQNSNNFKYNYSYNELGQLTHVQQYWPDGVTGIKTLYDYQLDDDDKFFFFFNF</sequence>
<name>A0A421NXP7_9MOLU</name>
<comment type="caution">
    <text evidence="2">The sequence shown here is derived from an EMBL/GenBank/DDBJ whole genome shotgun (WGS) entry which is preliminary data.</text>
</comment>
<keyword evidence="3" id="KW-1185">Reference proteome</keyword>
<organism evidence="2 3">
    <name type="scientific">Candidatus Phytoplasma solani</name>
    <dbReference type="NCBI Taxonomy" id="69896"/>
    <lineage>
        <taxon>Bacteria</taxon>
        <taxon>Bacillati</taxon>
        <taxon>Mycoplasmatota</taxon>
        <taxon>Mollicutes</taxon>
        <taxon>Acholeplasmatales</taxon>
        <taxon>Acholeplasmataceae</taxon>
        <taxon>Candidatus Phytoplasma</taxon>
        <taxon>16SrXII (Stolbur group)</taxon>
    </lineage>
</organism>
<dbReference type="RefSeq" id="WP_147442436.1">
    <property type="nucleotide sequence ID" value="NZ_CP103785.1"/>
</dbReference>
<keyword evidence="1" id="KW-0812">Transmembrane</keyword>
<keyword evidence="1" id="KW-1133">Transmembrane helix</keyword>
<reference evidence="3" key="1">
    <citation type="submission" date="2016-11" db="EMBL/GenBank/DDBJ databases">
        <title>Genome sequence of Candidatus Phytoplasma solani strain SA-1.</title>
        <authorList>
            <person name="Haryono M."/>
            <person name="Samarzija I."/>
            <person name="Seruga Music M."/>
            <person name="Hogenhout S."/>
            <person name="Kuo C.-H."/>
        </authorList>
    </citation>
    <scope>NUCLEOTIDE SEQUENCE [LARGE SCALE GENOMIC DNA]</scope>
    <source>
        <strain evidence="3">SA-1</strain>
    </source>
</reference>
<evidence type="ECO:0000256" key="1">
    <source>
        <dbReference type="SAM" id="Phobius"/>
    </source>
</evidence>
<dbReference type="OrthoDB" id="10001355at2"/>
<dbReference type="AlphaFoldDB" id="A0A421NXP7"/>
<dbReference type="Proteomes" id="UP000283896">
    <property type="component" value="Unassembled WGS sequence"/>
</dbReference>
<evidence type="ECO:0000313" key="3">
    <source>
        <dbReference type="Proteomes" id="UP000283896"/>
    </source>
</evidence>
<accession>A0A421NXP7</accession>
<feature type="transmembrane region" description="Helical" evidence="1">
    <location>
        <begin position="7"/>
        <end position="29"/>
    </location>
</feature>
<dbReference type="EMBL" id="MPBG01000003">
    <property type="protein sequence ID" value="RMI88811.1"/>
    <property type="molecule type" value="Genomic_DNA"/>
</dbReference>
<proteinExistence type="predicted"/>
<gene>
    <name evidence="2" type="ORF">PSSA1_v1c2380</name>
</gene>
<keyword evidence="1" id="KW-0472">Membrane</keyword>
<dbReference type="Gene3D" id="3.90.930.1">
    <property type="match status" value="1"/>
</dbReference>